<evidence type="ECO:0000256" key="1">
    <source>
        <dbReference type="ARBA" id="ARBA00022670"/>
    </source>
</evidence>
<dbReference type="SMART" id="SM00232">
    <property type="entry name" value="JAB_MPN"/>
    <property type="match status" value="1"/>
</dbReference>
<dbReference type="RefSeq" id="WP_139186997.1">
    <property type="nucleotide sequence ID" value="NZ_FNHF01000006.1"/>
</dbReference>
<evidence type="ECO:0000256" key="2">
    <source>
        <dbReference type="ARBA" id="ARBA00022723"/>
    </source>
</evidence>
<dbReference type="PANTHER" id="PTHR34858:SF1">
    <property type="entry name" value="CYSO-CYSTEINE PEPTIDASE"/>
    <property type="match status" value="1"/>
</dbReference>
<dbReference type="InterPro" id="IPR051929">
    <property type="entry name" value="VirAsm_ModProt"/>
</dbReference>
<dbReference type="CDD" id="cd08070">
    <property type="entry name" value="MPN_like"/>
    <property type="match status" value="1"/>
</dbReference>
<dbReference type="InterPro" id="IPR028090">
    <property type="entry name" value="JAB_dom_prok"/>
</dbReference>
<organism evidence="7 8">
    <name type="scientific">Sediminibacillus halophilus</name>
    <dbReference type="NCBI Taxonomy" id="482461"/>
    <lineage>
        <taxon>Bacteria</taxon>
        <taxon>Bacillati</taxon>
        <taxon>Bacillota</taxon>
        <taxon>Bacilli</taxon>
        <taxon>Bacillales</taxon>
        <taxon>Bacillaceae</taxon>
        <taxon>Sediminibacillus</taxon>
    </lineage>
</organism>
<dbReference type="PANTHER" id="PTHR34858">
    <property type="entry name" value="CYSO-CYSTEINE PEPTIDASE"/>
    <property type="match status" value="1"/>
</dbReference>
<accession>A0A1G9X2Q2</accession>
<evidence type="ECO:0000313" key="8">
    <source>
        <dbReference type="Proteomes" id="UP000182347"/>
    </source>
</evidence>
<dbReference type="SUPFAM" id="SSF102712">
    <property type="entry name" value="JAB1/MPN domain"/>
    <property type="match status" value="1"/>
</dbReference>
<evidence type="ECO:0000256" key="5">
    <source>
        <dbReference type="ARBA" id="ARBA00023049"/>
    </source>
</evidence>
<evidence type="ECO:0000256" key="3">
    <source>
        <dbReference type="ARBA" id="ARBA00022801"/>
    </source>
</evidence>
<dbReference type="InterPro" id="IPR000555">
    <property type="entry name" value="JAMM/MPN+_dom"/>
</dbReference>
<feature type="domain" description="MPN" evidence="6">
    <location>
        <begin position="8"/>
        <end position="137"/>
    </location>
</feature>
<dbReference type="STRING" id="482461.SAMN05216244_3728"/>
<keyword evidence="1" id="KW-0645">Protease</keyword>
<dbReference type="Pfam" id="PF14464">
    <property type="entry name" value="Prok-JAB"/>
    <property type="match status" value="1"/>
</dbReference>
<dbReference type="GO" id="GO:0008270">
    <property type="term" value="F:zinc ion binding"/>
    <property type="evidence" value="ECO:0007669"/>
    <property type="project" value="TreeGrafter"/>
</dbReference>
<name>A0A1G9X2Q2_9BACI</name>
<keyword evidence="7" id="KW-0647">Proteasome</keyword>
<evidence type="ECO:0000256" key="4">
    <source>
        <dbReference type="ARBA" id="ARBA00022833"/>
    </source>
</evidence>
<dbReference type="InterPro" id="IPR037518">
    <property type="entry name" value="MPN"/>
</dbReference>
<evidence type="ECO:0000313" key="7">
    <source>
        <dbReference type="EMBL" id="SDM91044.1"/>
    </source>
</evidence>
<dbReference type="GO" id="GO:0008235">
    <property type="term" value="F:metalloexopeptidase activity"/>
    <property type="evidence" value="ECO:0007669"/>
    <property type="project" value="TreeGrafter"/>
</dbReference>
<proteinExistence type="predicted"/>
<dbReference type="GO" id="GO:0006508">
    <property type="term" value="P:proteolysis"/>
    <property type="evidence" value="ECO:0007669"/>
    <property type="project" value="UniProtKB-KW"/>
</dbReference>
<dbReference type="Gene3D" id="3.40.140.10">
    <property type="entry name" value="Cytidine Deaminase, domain 2"/>
    <property type="match status" value="1"/>
</dbReference>
<keyword evidence="5" id="KW-0482">Metalloprotease</keyword>
<dbReference type="AlphaFoldDB" id="A0A1G9X2Q2"/>
<keyword evidence="3" id="KW-0378">Hydrolase</keyword>
<keyword evidence="4" id="KW-0862">Zinc</keyword>
<keyword evidence="8" id="KW-1185">Reference proteome</keyword>
<reference evidence="8" key="1">
    <citation type="submission" date="2016-10" db="EMBL/GenBank/DDBJ databases">
        <authorList>
            <person name="Varghese N."/>
            <person name="Submissions S."/>
        </authorList>
    </citation>
    <scope>NUCLEOTIDE SEQUENCE [LARGE SCALE GENOMIC DNA]</scope>
    <source>
        <strain evidence="8">CGMCC 1.6199</strain>
    </source>
</reference>
<gene>
    <name evidence="7" type="ORF">SAMN05216244_3728</name>
</gene>
<dbReference type="OrthoDB" id="9802958at2"/>
<dbReference type="EMBL" id="FNHF01000006">
    <property type="protein sequence ID" value="SDM91044.1"/>
    <property type="molecule type" value="Genomic_DNA"/>
</dbReference>
<evidence type="ECO:0000259" key="6">
    <source>
        <dbReference type="PROSITE" id="PS50249"/>
    </source>
</evidence>
<keyword evidence="2" id="KW-0479">Metal-binding</keyword>
<dbReference type="GO" id="GO:0000502">
    <property type="term" value="C:proteasome complex"/>
    <property type="evidence" value="ECO:0007669"/>
    <property type="project" value="UniProtKB-KW"/>
</dbReference>
<sequence>MDNHLKTIYLPAYIEKKMIQHTRECLPYETCGLLSGTTNHITSIWELESEIKHRYRYFVSKEKVDKTMEAVESKREQVLAIYHSHPTAQPVPSKEDILHHPEPQICMLIVSLQAEPVVWQGYTIADGQYYHRPIVIV</sequence>
<dbReference type="PROSITE" id="PS50249">
    <property type="entry name" value="MPN"/>
    <property type="match status" value="1"/>
</dbReference>
<dbReference type="Proteomes" id="UP000182347">
    <property type="component" value="Unassembled WGS sequence"/>
</dbReference>
<protein>
    <submittedName>
        <fullName evidence="7">Proteasome lid subunit RPN8/RPN11, contains Jab1/MPN metalloenzyme (JAMM) motif</fullName>
    </submittedName>
</protein>